<name>A0A1I5X1I2_9BACT</name>
<evidence type="ECO:0000313" key="4">
    <source>
        <dbReference type="Proteomes" id="UP000199306"/>
    </source>
</evidence>
<keyword evidence="4" id="KW-1185">Reference proteome</keyword>
<feature type="domain" description="Signal transduction histidine kinase internal region" evidence="2">
    <location>
        <begin position="156"/>
        <end position="235"/>
    </location>
</feature>
<keyword evidence="1" id="KW-0812">Transmembrane</keyword>
<dbReference type="PANTHER" id="PTHR34220">
    <property type="entry name" value="SENSOR HISTIDINE KINASE YPDA"/>
    <property type="match status" value="1"/>
</dbReference>
<keyword evidence="3" id="KW-0808">Transferase</keyword>
<feature type="transmembrane region" description="Helical" evidence="1">
    <location>
        <begin position="108"/>
        <end position="129"/>
    </location>
</feature>
<dbReference type="InterPro" id="IPR050640">
    <property type="entry name" value="Bact_2-comp_sensor_kinase"/>
</dbReference>
<proteinExistence type="predicted"/>
<feature type="transmembrane region" description="Helical" evidence="1">
    <location>
        <begin position="72"/>
        <end position="96"/>
    </location>
</feature>
<reference evidence="3 4" key="1">
    <citation type="submission" date="2016-10" db="EMBL/GenBank/DDBJ databases">
        <authorList>
            <person name="de Groot N.N."/>
        </authorList>
    </citation>
    <scope>NUCLEOTIDE SEQUENCE [LARGE SCALE GENOMIC DNA]</scope>
    <source>
        <strain evidence="4">E92,LMG 26720,CCM 7988</strain>
    </source>
</reference>
<dbReference type="STRING" id="1079859.SAMN04515674_11376"/>
<dbReference type="Pfam" id="PF06580">
    <property type="entry name" value="His_kinase"/>
    <property type="match status" value="1"/>
</dbReference>
<gene>
    <name evidence="3" type="ORF">SAMN04515674_11376</name>
</gene>
<dbReference type="Gene3D" id="3.30.565.10">
    <property type="entry name" value="Histidine kinase-like ATPase, C-terminal domain"/>
    <property type="match status" value="1"/>
</dbReference>
<dbReference type="EMBL" id="FOXH01000013">
    <property type="protein sequence ID" value="SFQ25853.1"/>
    <property type="molecule type" value="Genomic_DNA"/>
</dbReference>
<evidence type="ECO:0000313" key="3">
    <source>
        <dbReference type="EMBL" id="SFQ25853.1"/>
    </source>
</evidence>
<accession>A0A1I5X1I2</accession>
<dbReference type="InterPro" id="IPR036890">
    <property type="entry name" value="HATPase_C_sf"/>
</dbReference>
<feature type="transmembrane region" description="Helical" evidence="1">
    <location>
        <begin position="7"/>
        <end position="27"/>
    </location>
</feature>
<protein>
    <submittedName>
        <fullName evidence="3">Histidine kinase</fullName>
    </submittedName>
</protein>
<keyword evidence="3" id="KW-0418">Kinase</keyword>
<keyword evidence="1" id="KW-1133">Transmembrane helix</keyword>
<dbReference type="InterPro" id="IPR010559">
    <property type="entry name" value="Sig_transdc_His_kin_internal"/>
</dbReference>
<dbReference type="Proteomes" id="UP000199306">
    <property type="component" value="Unassembled WGS sequence"/>
</dbReference>
<sequence>MSKTKLYWALQLVGWGCYLFFILSAAICFNIVVSHAILVGMINVLICLTGTHLYRKLLKRNNSDDTFSKKHIILFALAGSISIAFVLCSVNAYLFALNLTIAPERMPLTQYLIFQFLDCYRFLIPWFIFYHGIKFTQQKIENVNIRAESDLLLKTSELQNLKNQLNPHFLFNSLNSIKALTLFDPIQAREATDRLSQLLRMSLDCKDLQVISLQEELALVKEYLALEKIRFDRRLLYDFEIDNIPGEINILPMSLHLLTENAIKHGISKLKSGGKVTVFARKERHNIVFGVRNPGLYQVGCNEGLYNGGGLKTLEKRISLNYGVNGLLEIYNLDDFVIAQITLPLQTCQN</sequence>
<evidence type="ECO:0000256" key="1">
    <source>
        <dbReference type="SAM" id="Phobius"/>
    </source>
</evidence>
<dbReference type="RefSeq" id="WP_092018784.1">
    <property type="nucleotide sequence ID" value="NZ_FOXH01000013.1"/>
</dbReference>
<dbReference type="GO" id="GO:0000155">
    <property type="term" value="F:phosphorelay sensor kinase activity"/>
    <property type="evidence" value="ECO:0007669"/>
    <property type="project" value="InterPro"/>
</dbReference>
<dbReference type="AlphaFoldDB" id="A0A1I5X1I2"/>
<dbReference type="PANTHER" id="PTHR34220:SF7">
    <property type="entry name" value="SENSOR HISTIDINE KINASE YPDA"/>
    <property type="match status" value="1"/>
</dbReference>
<dbReference type="OrthoDB" id="9792992at2"/>
<keyword evidence="1" id="KW-0472">Membrane</keyword>
<organism evidence="3 4">
    <name type="scientific">Pseudarcicella hirudinis</name>
    <dbReference type="NCBI Taxonomy" id="1079859"/>
    <lineage>
        <taxon>Bacteria</taxon>
        <taxon>Pseudomonadati</taxon>
        <taxon>Bacteroidota</taxon>
        <taxon>Cytophagia</taxon>
        <taxon>Cytophagales</taxon>
        <taxon>Flectobacillaceae</taxon>
        <taxon>Pseudarcicella</taxon>
    </lineage>
</organism>
<evidence type="ECO:0000259" key="2">
    <source>
        <dbReference type="Pfam" id="PF06580"/>
    </source>
</evidence>
<dbReference type="GO" id="GO:0016020">
    <property type="term" value="C:membrane"/>
    <property type="evidence" value="ECO:0007669"/>
    <property type="project" value="InterPro"/>
</dbReference>
<feature type="transmembrane region" description="Helical" evidence="1">
    <location>
        <begin position="33"/>
        <end position="51"/>
    </location>
</feature>